<feature type="domain" description="YjeF C-terminal" evidence="21">
    <location>
        <begin position="228"/>
        <end position="496"/>
    </location>
</feature>
<organism evidence="23 24">
    <name type="scientific">Paracidovorax wautersii</name>
    <dbReference type="NCBI Taxonomy" id="1177982"/>
    <lineage>
        <taxon>Bacteria</taxon>
        <taxon>Pseudomonadati</taxon>
        <taxon>Pseudomonadota</taxon>
        <taxon>Betaproteobacteria</taxon>
        <taxon>Burkholderiales</taxon>
        <taxon>Comamonadaceae</taxon>
        <taxon>Paracidovorax</taxon>
    </lineage>
</organism>
<feature type="binding site" evidence="17">
    <location>
        <position position="445"/>
    </location>
    <ligand>
        <name>(6S)-NADPHX</name>
        <dbReference type="ChEBI" id="CHEBI:64076"/>
    </ligand>
</feature>
<feature type="binding site" evidence="18">
    <location>
        <position position="165"/>
    </location>
    <ligand>
        <name>K(+)</name>
        <dbReference type="ChEBI" id="CHEBI:29103"/>
    </ligand>
</feature>
<feature type="binding site" evidence="18">
    <location>
        <position position="162"/>
    </location>
    <ligand>
        <name>(6S)-NADPHX</name>
        <dbReference type="ChEBI" id="CHEBI:64076"/>
    </ligand>
</feature>
<keyword evidence="9 18" id="KW-0630">Potassium</keyword>
<evidence type="ECO:0000256" key="19">
    <source>
        <dbReference type="PIRNR" id="PIRNR017184"/>
    </source>
</evidence>
<proteinExistence type="inferred from homology"/>
<comment type="cofactor">
    <cofactor evidence="18 19">
        <name>K(+)</name>
        <dbReference type="ChEBI" id="CHEBI:29103"/>
    </cofactor>
    <text evidence="18 19">Binds 1 potassium ion per subunit.</text>
</comment>
<dbReference type="InterPro" id="IPR036652">
    <property type="entry name" value="YjeF_N_dom_sf"/>
</dbReference>
<dbReference type="SUPFAM" id="SSF53613">
    <property type="entry name" value="Ribokinase-like"/>
    <property type="match status" value="1"/>
</dbReference>
<evidence type="ECO:0000256" key="4">
    <source>
        <dbReference type="ARBA" id="ARBA00009524"/>
    </source>
</evidence>
<dbReference type="HAMAP" id="MF_01966">
    <property type="entry name" value="NADHX_epimerase"/>
    <property type="match status" value="1"/>
</dbReference>
<feature type="binding site" evidence="17">
    <location>
        <position position="444"/>
    </location>
    <ligand>
        <name>AMP</name>
        <dbReference type="ChEBI" id="CHEBI:456215"/>
    </ligand>
</feature>
<feature type="binding site" evidence="17">
    <location>
        <begin position="415"/>
        <end position="419"/>
    </location>
    <ligand>
        <name>AMP</name>
        <dbReference type="ChEBI" id="CHEBI:456215"/>
    </ligand>
</feature>
<accession>A0A7V8FS62</accession>
<dbReference type="NCBIfam" id="TIGR00196">
    <property type="entry name" value="yjeF_cterm"/>
    <property type="match status" value="1"/>
</dbReference>
<comment type="subunit">
    <text evidence="17">Homotetramer.</text>
</comment>
<sequence>MELIEPGPRWPLMDGCGTRALEKHWQQRLPPHTLMQRAGLACARLALALAPHARRIWIACGPGNNGGDGLQAAIHLAQWGKPVWVTWLGSPERAPADTRATWAAFVQAGLQIQPQPPDDFDLGIDALLGIGAQRPPQGEMADWITHINTRRVPNQACVLAVDLPSGLIAGSGRAHALHVQATHTLSLLTLKTGLFTGQGRDACGQIWFDGLDVSTDNSNGDNTAEPTAWLNPSPRDVPRAHASHKGSYGDVAVIGGAPGMSGALWLAASGALHHGAGKVFAGSLDEPPASSLPGLPEVMCRPVQDLVLDHARTATVCGCGGGQAVERWLDAVLTRAAQLVLDADALNALALDHAPAHAWATLLRQRQSRGQATVLTPHPLEAARLLGRDTPTVQANRIDSARELAERFQCTVVLKGSGTVIAAPGQTPRINPTGSARLAAGGTGDVLAGMIGAELAAGHDAFDAACRATYTHGLRGQQMPSSFEGAALTASQLAGG</sequence>
<feature type="domain" description="YjeF N-terminal" evidence="22">
    <location>
        <begin position="18"/>
        <end position="219"/>
    </location>
</feature>
<feature type="binding site" evidence="18">
    <location>
        <position position="65"/>
    </location>
    <ligand>
        <name>K(+)</name>
        <dbReference type="ChEBI" id="CHEBI:29103"/>
    </ligand>
</feature>
<keyword evidence="7 17" id="KW-0067">ATP-binding</keyword>
<comment type="catalytic activity">
    <reaction evidence="16 17 19">
        <text>(6S)-NADPHX + ADP = AMP + phosphate + NADPH + H(+)</text>
        <dbReference type="Rhea" id="RHEA:32235"/>
        <dbReference type="ChEBI" id="CHEBI:15378"/>
        <dbReference type="ChEBI" id="CHEBI:43474"/>
        <dbReference type="ChEBI" id="CHEBI:57783"/>
        <dbReference type="ChEBI" id="CHEBI:64076"/>
        <dbReference type="ChEBI" id="CHEBI:456215"/>
        <dbReference type="ChEBI" id="CHEBI:456216"/>
        <dbReference type="EC" id="4.2.1.136"/>
    </reaction>
</comment>
<dbReference type="PANTHER" id="PTHR12592">
    <property type="entry name" value="ATP-DEPENDENT (S)-NAD(P)H-HYDRATE DEHYDRATASE FAMILY MEMBER"/>
    <property type="match status" value="1"/>
</dbReference>
<keyword evidence="11 18" id="KW-0413">Isomerase</keyword>
<dbReference type="SUPFAM" id="SSF64153">
    <property type="entry name" value="YjeF N-terminal domain-like"/>
    <property type="match status" value="1"/>
</dbReference>
<feature type="binding site" evidence="18">
    <location>
        <begin position="129"/>
        <end position="135"/>
    </location>
    <ligand>
        <name>(6S)-NADPHX</name>
        <dbReference type="ChEBI" id="CHEBI:64076"/>
    </ligand>
</feature>
<comment type="cofactor">
    <cofactor evidence="17">
        <name>Mg(2+)</name>
        <dbReference type="ChEBI" id="CHEBI:18420"/>
    </cofactor>
</comment>
<evidence type="ECO:0000256" key="5">
    <source>
        <dbReference type="ARBA" id="ARBA00022723"/>
    </source>
</evidence>
<dbReference type="PROSITE" id="PS01050">
    <property type="entry name" value="YJEF_C_2"/>
    <property type="match status" value="1"/>
</dbReference>
<feature type="binding site" evidence="17">
    <location>
        <position position="263"/>
    </location>
    <ligand>
        <name>(6S)-NADPHX</name>
        <dbReference type="ChEBI" id="CHEBI:64076"/>
    </ligand>
</feature>
<evidence type="ECO:0000256" key="8">
    <source>
        <dbReference type="ARBA" id="ARBA00022857"/>
    </source>
</evidence>
<evidence type="ECO:0000256" key="6">
    <source>
        <dbReference type="ARBA" id="ARBA00022741"/>
    </source>
</evidence>
<comment type="similarity">
    <text evidence="3 19">In the N-terminal section; belongs to the NnrE/AIBP family.</text>
</comment>
<comment type="caution">
    <text evidence="18">Lacks conserved residue(s) required for the propagation of feature annotation.</text>
</comment>
<evidence type="ECO:0000256" key="11">
    <source>
        <dbReference type="ARBA" id="ARBA00023235"/>
    </source>
</evidence>
<comment type="similarity">
    <text evidence="4 19">In the C-terminal section; belongs to the NnrD/CARKD family.</text>
</comment>
<evidence type="ECO:0000256" key="12">
    <source>
        <dbReference type="ARBA" id="ARBA00023239"/>
    </source>
</evidence>
<dbReference type="HAMAP" id="MF_01965">
    <property type="entry name" value="NADHX_dehydratase"/>
    <property type="match status" value="1"/>
</dbReference>
<feature type="region of interest" description="Disordered" evidence="20">
    <location>
        <begin position="219"/>
        <end position="242"/>
    </location>
</feature>
<dbReference type="Gene3D" id="3.40.1190.20">
    <property type="match status" value="1"/>
</dbReference>
<comment type="catalytic activity">
    <reaction evidence="1 18 19">
        <text>(6R)-NADHX = (6S)-NADHX</text>
        <dbReference type="Rhea" id="RHEA:32215"/>
        <dbReference type="ChEBI" id="CHEBI:64074"/>
        <dbReference type="ChEBI" id="CHEBI:64075"/>
        <dbReference type="EC" id="5.1.99.6"/>
    </reaction>
</comment>
<keyword evidence="12 17" id="KW-0456">Lyase</keyword>
<dbReference type="Proteomes" id="UP000461670">
    <property type="component" value="Unassembled WGS sequence"/>
</dbReference>
<comment type="caution">
    <text evidence="23">The sequence shown here is derived from an EMBL/GenBank/DDBJ whole genome shotgun (WGS) entry which is preliminary data.</text>
</comment>
<evidence type="ECO:0000256" key="13">
    <source>
        <dbReference type="ARBA" id="ARBA00023268"/>
    </source>
</evidence>
<keyword evidence="5 18" id="KW-0479">Metal-binding</keyword>
<dbReference type="GO" id="GO:0046872">
    <property type="term" value="F:metal ion binding"/>
    <property type="evidence" value="ECO:0007669"/>
    <property type="project" value="UniProtKB-UniRule"/>
</dbReference>
<evidence type="ECO:0000256" key="3">
    <source>
        <dbReference type="ARBA" id="ARBA00006001"/>
    </source>
</evidence>
<evidence type="ECO:0000256" key="7">
    <source>
        <dbReference type="ARBA" id="ARBA00022840"/>
    </source>
</evidence>
<comment type="similarity">
    <text evidence="18">Belongs to the NnrE/AIBP family.</text>
</comment>
<feature type="binding site" evidence="18">
    <location>
        <position position="125"/>
    </location>
    <ligand>
        <name>K(+)</name>
        <dbReference type="ChEBI" id="CHEBI:29103"/>
    </ligand>
</feature>
<dbReference type="PANTHER" id="PTHR12592:SF0">
    <property type="entry name" value="ATP-DEPENDENT (S)-NAD(P)H-HYDRATE DEHYDRATASE"/>
    <property type="match status" value="1"/>
</dbReference>
<reference evidence="24" key="1">
    <citation type="journal article" date="2020" name="MBio">
        <title>Horizontal gene transfer to a defensive symbiont with a reduced genome amongst a multipartite beetle microbiome.</title>
        <authorList>
            <person name="Waterworth S.C."/>
            <person name="Florez L.V."/>
            <person name="Rees E.R."/>
            <person name="Hertweck C."/>
            <person name="Kaltenpoth M."/>
            <person name="Kwan J.C."/>
        </authorList>
    </citation>
    <scope>NUCLEOTIDE SEQUENCE [LARGE SCALE GENOMIC DNA]</scope>
</reference>
<dbReference type="Gene3D" id="3.40.50.10260">
    <property type="entry name" value="YjeF N-terminal domain"/>
    <property type="match status" value="1"/>
</dbReference>
<feature type="binding site" evidence="17">
    <location>
        <position position="320"/>
    </location>
    <ligand>
        <name>(6S)-NADPHX</name>
        <dbReference type="ChEBI" id="CHEBI:64076"/>
    </ligand>
</feature>
<evidence type="ECO:0000256" key="20">
    <source>
        <dbReference type="SAM" id="MobiDB-lite"/>
    </source>
</evidence>
<evidence type="ECO:0000256" key="14">
    <source>
        <dbReference type="ARBA" id="ARBA00025153"/>
    </source>
</evidence>
<dbReference type="PIRSF" id="PIRSF017184">
    <property type="entry name" value="Nnr"/>
    <property type="match status" value="1"/>
</dbReference>
<comment type="function">
    <text evidence="18">Catalyzes the epimerization of the S- and R-forms of NAD(P)HX, a damaged form of NAD(P)H that is a result of enzymatic or heat-dependent hydration. This is a prerequisite for the S-specific NAD(P)H-hydrate dehydratase to allow the repair of both epimers of NAD(P)HX.</text>
</comment>
<dbReference type="NCBIfam" id="TIGR00197">
    <property type="entry name" value="yjeF_nterm"/>
    <property type="match status" value="1"/>
</dbReference>
<evidence type="ECO:0000256" key="15">
    <source>
        <dbReference type="ARBA" id="ARBA00048238"/>
    </source>
</evidence>
<evidence type="ECO:0000259" key="22">
    <source>
        <dbReference type="PROSITE" id="PS51385"/>
    </source>
</evidence>
<feature type="binding site" evidence="18">
    <location>
        <begin position="64"/>
        <end position="68"/>
    </location>
    <ligand>
        <name>(6S)-NADPHX</name>
        <dbReference type="ChEBI" id="CHEBI:64076"/>
    </ligand>
</feature>
<dbReference type="GO" id="GO:0052855">
    <property type="term" value="F:ADP-dependent NAD(P)H-hydrate dehydratase activity"/>
    <property type="evidence" value="ECO:0007669"/>
    <property type="project" value="UniProtKB-UniRule"/>
</dbReference>
<comment type="similarity">
    <text evidence="17">Belongs to the NnrD/CARKD family.</text>
</comment>
<dbReference type="GO" id="GO:0046496">
    <property type="term" value="P:nicotinamide nucleotide metabolic process"/>
    <property type="evidence" value="ECO:0007669"/>
    <property type="project" value="UniProtKB-UniRule"/>
</dbReference>
<dbReference type="GO" id="GO:0005524">
    <property type="term" value="F:ATP binding"/>
    <property type="evidence" value="ECO:0007669"/>
    <property type="project" value="UniProtKB-UniRule"/>
</dbReference>
<evidence type="ECO:0000256" key="17">
    <source>
        <dbReference type="HAMAP-Rule" id="MF_01965"/>
    </source>
</evidence>
<evidence type="ECO:0000256" key="16">
    <source>
        <dbReference type="ARBA" id="ARBA00049209"/>
    </source>
</evidence>
<dbReference type="PROSITE" id="PS51385">
    <property type="entry name" value="YJEF_N"/>
    <property type="match status" value="1"/>
</dbReference>
<keyword evidence="10 17" id="KW-0520">NAD</keyword>
<dbReference type="EC" id="4.2.1.136" evidence="19"/>
<dbReference type="InterPro" id="IPR029056">
    <property type="entry name" value="Ribokinase-like"/>
</dbReference>
<evidence type="ECO:0000256" key="18">
    <source>
        <dbReference type="HAMAP-Rule" id="MF_01966"/>
    </source>
</evidence>
<dbReference type="InterPro" id="IPR030677">
    <property type="entry name" value="Nnr"/>
</dbReference>
<evidence type="ECO:0000256" key="2">
    <source>
        <dbReference type="ARBA" id="ARBA00000909"/>
    </source>
</evidence>
<dbReference type="EMBL" id="WNDQ01000002">
    <property type="protein sequence ID" value="KAF1023852.1"/>
    <property type="molecule type" value="Genomic_DNA"/>
</dbReference>
<dbReference type="CDD" id="cd01171">
    <property type="entry name" value="YXKO-related"/>
    <property type="match status" value="1"/>
</dbReference>
<comment type="catalytic activity">
    <reaction evidence="15 17 19">
        <text>(6S)-NADHX + ADP = AMP + phosphate + NADH + H(+)</text>
        <dbReference type="Rhea" id="RHEA:32223"/>
        <dbReference type="ChEBI" id="CHEBI:15378"/>
        <dbReference type="ChEBI" id="CHEBI:43474"/>
        <dbReference type="ChEBI" id="CHEBI:57945"/>
        <dbReference type="ChEBI" id="CHEBI:64074"/>
        <dbReference type="ChEBI" id="CHEBI:456215"/>
        <dbReference type="ChEBI" id="CHEBI:456216"/>
        <dbReference type="EC" id="4.2.1.136"/>
    </reaction>
</comment>
<feature type="binding site" evidence="17">
    <location>
        <position position="378"/>
    </location>
    <ligand>
        <name>(6S)-NADPHX</name>
        <dbReference type="ChEBI" id="CHEBI:64076"/>
    </ligand>
</feature>
<keyword evidence="13" id="KW-0511">Multifunctional enzyme</keyword>
<dbReference type="InterPro" id="IPR017953">
    <property type="entry name" value="Carbohydrate_kinase_pred_CS"/>
</dbReference>
<protein>
    <recommendedName>
        <fullName evidence="19">Bifunctional NAD(P)H-hydrate repair enzyme</fullName>
    </recommendedName>
    <alternativeName>
        <fullName evidence="19">Nicotinamide nucleotide repair protein</fullName>
    </alternativeName>
    <domain>
        <recommendedName>
            <fullName evidence="19">ADP-dependent (S)-NAD(P)H-hydrate dehydratase</fullName>
            <ecNumber evidence="19">4.2.1.136</ecNumber>
        </recommendedName>
        <alternativeName>
            <fullName evidence="19">ADP-dependent NAD(P)HX dehydratase</fullName>
        </alternativeName>
    </domain>
    <domain>
        <recommendedName>
            <fullName evidence="19">NAD(P)H-hydrate epimerase</fullName>
            <ecNumber evidence="19">5.1.99.6</ecNumber>
        </recommendedName>
    </domain>
</protein>
<evidence type="ECO:0000256" key="10">
    <source>
        <dbReference type="ARBA" id="ARBA00023027"/>
    </source>
</evidence>
<dbReference type="AlphaFoldDB" id="A0A7V8FS62"/>
<keyword evidence="6 17" id="KW-0547">Nucleotide-binding</keyword>
<dbReference type="Pfam" id="PF01256">
    <property type="entry name" value="Carb_kinase"/>
    <property type="match status" value="1"/>
</dbReference>
<gene>
    <name evidence="23" type="primary">nnr</name>
    <name evidence="17" type="synonym">nnrD</name>
    <name evidence="18" type="synonym">nnrE</name>
    <name evidence="23" type="ORF">GAK30_00218</name>
</gene>
<evidence type="ECO:0000313" key="24">
    <source>
        <dbReference type="Proteomes" id="UP000461670"/>
    </source>
</evidence>
<dbReference type="Pfam" id="PF03853">
    <property type="entry name" value="YjeF_N"/>
    <property type="match status" value="1"/>
</dbReference>
<evidence type="ECO:0000259" key="21">
    <source>
        <dbReference type="PROSITE" id="PS51383"/>
    </source>
</evidence>
<dbReference type="GO" id="GO:0110051">
    <property type="term" value="P:metabolite repair"/>
    <property type="evidence" value="ECO:0007669"/>
    <property type="project" value="TreeGrafter"/>
</dbReference>
<dbReference type="PROSITE" id="PS51383">
    <property type="entry name" value="YJEF_C_3"/>
    <property type="match status" value="1"/>
</dbReference>
<dbReference type="EC" id="5.1.99.6" evidence="19"/>
<dbReference type="InterPro" id="IPR000631">
    <property type="entry name" value="CARKD"/>
</dbReference>
<evidence type="ECO:0000313" key="23">
    <source>
        <dbReference type="EMBL" id="KAF1023852.1"/>
    </source>
</evidence>
<evidence type="ECO:0000256" key="9">
    <source>
        <dbReference type="ARBA" id="ARBA00022958"/>
    </source>
</evidence>
<dbReference type="GO" id="GO:0052856">
    <property type="term" value="F:NAD(P)HX epimerase activity"/>
    <property type="evidence" value="ECO:0007669"/>
    <property type="project" value="UniProtKB-UniRule"/>
</dbReference>
<evidence type="ECO:0000256" key="1">
    <source>
        <dbReference type="ARBA" id="ARBA00000013"/>
    </source>
</evidence>
<comment type="function">
    <text evidence="14 19">Bifunctional enzyme that catalyzes the epimerization of the S- and R-forms of NAD(P)HX and the dehydration of the S-form of NAD(P)HX at the expense of ADP, which is converted to AMP. This allows the repair of both epimers of NAD(P)HX, a damaged form of NAD(P)H that is a result of enzymatic or heat-dependent hydration.</text>
</comment>
<keyword evidence="8 17" id="KW-0521">NADP</keyword>
<name>A0A7V8FS62_9BURK</name>
<comment type="catalytic activity">
    <reaction evidence="2 18 19">
        <text>(6R)-NADPHX = (6S)-NADPHX</text>
        <dbReference type="Rhea" id="RHEA:32227"/>
        <dbReference type="ChEBI" id="CHEBI:64076"/>
        <dbReference type="ChEBI" id="CHEBI:64077"/>
        <dbReference type="EC" id="5.1.99.6"/>
    </reaction>
</comment>
<comment type="function">
    <text evidence="17">Catalyzes the dehydration of the S-form of NAD(P)HX at the expense of ADP, which is converted to AMP. Together with NAD(P)HX epimerase, which catalyzes the epimerization of the S- and R-forms, the enzyme allows the repair of both epimers of NAD(P)HX, a damaged form of NAD(P)H that is a result of enzymatic or heat-dependent hydration.</text>
</comment>
<dbReference type="InterPro" id="IPR004443">
    <property type="entry name" value="YjeF_N_dom"/>
</dbReference>